<dbReference type="InterPro" id="IPR000315">
    <property type="entry name" value="Znf_B-box"/>
</dbReference>
<feature type="domain" description="RING-type" evidence="14">
    <location>
        <begin position="737"/>
        <end position="969"/>
    </location>
</feature>
<dbReference type="InterPro" id="IPR013087">
    <property type="entry name" value="Znf_C2H2_type"/>
</dbReference>
<dbReference type="PROSITE" id="PS51873">
    <property type="entry name" value="TRIAD"/>
    <property type="match status" value="1"/>
</dbReference>
<keyword evidence="6" id="KW-0833">Ubl conjugation pathway</keyword>
<evidence type="ECO:0000313" key="16">
    <source>
        <dbReference type="Proteomes" id="UP000264800"/>
    </source>
</evidence>
<dbReference type="CDD" id="cd16631">
    <property type="entry name" value="mRING-HC-C4C4_RBR_HOIP"/>
    <property type="match status" value="1"/>
</dbReference>
<dbReference type="RefSeq" id="XP_037829024.1">
    <property type="nucleotide sequence ID" value="XM_037973096.1"/>
</dbReference>
<dbReference type="AlphaFoldDB" id="A0A3Q3BHG3"/>
<dbReference type="OrthoDB" id="9978677at2759"/>
<dbReference type="PROSITE" id="PS50089">
    <property type="entry name" value="ZF_RING_2"/>
    <property type="match status" value="1"/>
</dbReference>
<dbReference type="InterPro" id="IPR036443">
    <property type="entry name" value="Znf_RanBP2_sf"/>
</dbReference>
<evidence type="ECO:0000256" key="5">
    <source>
        <dbReference type="ARBA" id="ARBA00022771"/>
    </source>
</evidence>
<dbReference type="Gene3D" id="4.10.1060.10">
    <property type="entry name" value="Zinc finger, RanBP2-type"/>
    <property type="match status" value="2"/>
</dbReference>
<evidence type="ECO:0000259" key="14">
    <source>
        <dbReference type="PROSITE" id="PS51873"/>
    </source>
</evidence>
<protein>
    <submittedName>
        <fullName evidence="15">Ring finger protein 31</fullName>
    </submittedName>
</protein>
<dbReference type="InterPro" id="IPR018997">
    <property type="entry name" value="PUB_domain"/>
</dbReference>
<dbReference type="Pfam" id="PF09409">
    <property type="entry name" value="PUB"/>
    <property type="match status" value="1"/>
</dbReference>
<dbReference type="InterPro" id="IPR057426">
    <property type="entry name" value="RNF31_UBA_3"/>
</dbReference>
<evidence type="ECO:0000256" key="1">
    <source>
        <dbReference type="ARBA" id="ARBA00008278"/>
    </source>
</evidence>
<keyword evidence="2" id="KW-0808">Transferase</keyword>
<dbReference type="GO" id="GO:0061630">
    <property type="term" value="F:ubiquitin protein ligase activity"/>
    <property type="evidence" value="ECO:0007669"/>
    <property type="project" value="TreeGrafter"/>
</dbReference>
<dbReference type="InterPro" id="IPR036339">
    <property type="entry name" value="PUB-like_dom_sf"/>
</dbReference>
<dbReference type="SMART" id="SM00647">
    <property type="entry name" value="IBR"/>
    <property type="match status" value="2"/>
</dbReference>
<dbReference type="Gene3D" id="3.30.40.10">
    <property type="entry name" value="Zinc/RING finger domain, C3HC4 (zinc finger)"/>
    <property type="match status" value="1"/>
</dbReference>
<evidence type="ECO:0000256" key="7">
    <source>
        <dbReference type="ARBA" id="ARBA00022833"/>
    </source>
</evidence>
<dbReference type="InterPro" id="IPR001876">
    <property type="entry name" value="Znf_RanBP2"/>
</dbReference>
<dbReference type="InterPro" id="IPR001841">
    <property type="entry name" value="Znf_RING"/>
</dbReference>
<evidence type="ECO:0000259" key="11">
    <source>
        <dbReference type="PROSITE" id="PS50089"/>
    </source>
</evidence>
<feature type="compositionally biased region" description="Pro residues" evidence="9">
    <location>
        <begin position="206"/>
        <end position="231"/>
    </location>
</feature>
<dbReference type="Gene3D" id="1.10.8.10">
    <property type="entry name" value="DNA helicase RuvA subunit, C-terminal domain"/>
    <property type="match status" value="1"/>
</dbReference>
<dbReference type="SUPFAM" id="SSF57850">
    <property type="entry name" value="RING/U-box"/>
    <property type="match status" value="3"/>
</dbReference>
<dbReference type="PROSITE" id="PS50199">
    <property type="entry name" value="ZF_RANBP2_2"/>
    <property type="match status" value="2"/>
</dbReference>
<dbReference type="CDD" id="cd20337">
    <property type="entry name" value="BRcat_RBR_HOIP"/>
    <property type="match status" value="1"/>
</dbReference>
<dbReference type="RefSeq" id="XP_024861246.1">
    <property type="nucleotide sequence ID" value="XM_025005478.2"/>
</dbReference>
<feature type="domain" description="RanBP2-type" evidence="13">
    <location>
        <begin position="386"/>
        <end position="415"/>
    </location>
</feature>
<feature type="region of interest" description="Disordered" evidence="9">
    <location>
        <begin position="188"/>
        <end position="231"/>
    </location>
</feature>
<evidence type="ECO:0000256" key="8">
    <source>
        <dbReference type="PROSITE-ProRule" id="PRU00322"/>
    </source>
</evidence>
<dbReference type="Gene3D" id="1.20.58.2190">
    <property type="match status" value="1"/>
</dbReference>
<dbReference type="SUPFAM" id="SSF143503">
    <property type="entry name" value="PUG domain-like"/>
    <property type="match status" value="1"/>
</dbReference>
<name>A0A3Q3BHG3_KRYMA</name>
<dbReference type="GO" id="GO:0070530">
    <property type="term" value="F:K63-linked polyubiquitin modification-dependent protein binding"/>
    <property type="evidence" value="ECO:0007669"/>
    <property type="project" value="TreeGrafter"/>
</dbReference>
<organism evidence="15 16">
    <name type="scientific">Kryptolebias marmoratus</name>
    <name type="common">Mangrove killifish</name>
    <name type="synonym">Rivulus marmoratus</name>
    <dbReference type="NCBI Taxonomy" id="37003"/>
    <lineage>
        <taxon>Eukaryota</taxon>
        <taxon>Metazoa</taxon>
        <taxon>Chordata</taxon>
        <taxon>Craniata</taxon>
        <taxon>Vertebrata</taxon>
        <taxon>Euteleostomi</taxon>
        <taxon>Actinopterygii</taxon>
        <taxon>Neopterygii</taxon>
        <taxon>Teleostei</taxon>
        <taxon>Neoteleostei</taxon>
        <taxon>Acanthomorphata</taxon>
        <taxon>Ovalentaria</taxon>
        <taxon>Atherinomorphae</taxon>
        <taxon>Cyprinodontiformes</taxon>
        <taxon>Rivulidae</taxon>
        <taxon>Kryptolebias</taxon>
    </lineage>
</organism>
<dbReference type="InterPro" id="IPR047541">
    <property type="entry name" value="RNF31_RBR_mRING-HC-like"/>
</dbReference>
<feature type="domain" description="UBA" evidence="10">
    <location>
        <begin position="615"/>
        <end position="657"/>
    </location>
</feature>
<dbReference type="GO" id="GO:0071797">
    <property type="term" value="C:LUBAC complex"/>
    <property type="evidence" value="ECO:0007669"/>
    <property type="project" value="InterPro"/>
</dbReference>
<feature type="domain" description="RanBP2-type" evidence="13">
    <location>
        <begin position="342"/>
        <end position="371"/>
    </location>
</feature>
<evidence type="ECO:0000256" key="4">
    <source>
        <dbReference type="ARBA" id="ARBA00022737"/>
    </source>
</evidence>
<dbReference type="CDD" id="cd20351">
    <property type="entry name" value="Rcat_RBR_HOIP"/>
    <property type="match status" value="1"/>
</dbReference>
<dbReference type="GO" id="GO:1990450">
    <property type="term" value="F:linear polyubiquitin binding"/>
    <property type="evidence" value="ECO:0007669"/>
    <property type="project" value="TreeGrafter"/>
</dbReference>
<dbReference type="RefSeq" id="XP_017269594.1">
    <property type="nucleotide sequence ID" value="XM_017414105.3"/>
</dbReference>
<dbReference type="InterPro" id="IPR041031">
    <property type="entry name" value="RNF31_C"/>
</dbReference>
<dbReference type="InterPro" id="IPR002867">
    <property type="entry name" value="IBR_dom"/>
</dbReference>
<dbReference type="InterPro" id="IPR013083">
    <property type="entry name" value="Znf_RING/FYVE/PHD"/>
</dbReference>
<dbReference type="InterPro" id="IPR026254">
    <property type="entry name" value="RNF31-like"/>
</dbReference>
<dbReference type="Pfam" id="PF01485">
    <property type="entry name" value="IBR"/>
    <property type="match status" value="1"/>
</dbReference>
<keyword evidence="5 8" id="KW-0863">Zinc-finger</keyword>
<dbReference type="GO" id="GO:0036435">
    <property type="term" value="F:K48-linked polyubiquitin modification-dependent protein binding"/>
    <property type="evidence" value="ECO:0007669"/>
    <property type="project" value="TreeGrafter"/>
</dbReference>
<dbReference type="SMART" id="SM00547">
    <property type="entry name" value="ZnF_RBZ"/>
    <property type="match status" value="3"/>
</dbReference>
<proteinExistence type="inferred from homology"/>
<comment type="similarity">
    <text evidence="1">Belongs to the RBR family.</text>
</comment>
<dbReference type="PANTHER" id="PTHR16004">
    <property type="entry name" value="RING FINGER PROTEIN 31-RELATED"/>
    <property type="match status" value="1"/>
</dbReference>
<dbReference type="InterPro" id="IPR047542">
    <property type="entry name" value="Rcat_RBR_RNF31-like"/>
</dbReference>
<dbReference type="InterPro" id="IPR047540">
    <property type="entry name" value="BRcat_RBR_RNF31-like"/>
</dbReference>
<keyword evidence="16" id="KW-1185">Reference proteome</keyword>
<dbReference type="PANTHER" id="PTHR16004:SF5">
    <property type="entry name" value="E3 UBIQUITIN-PROTEIN LIGASE RNF31"/>
    <property type="match status" value="1"/>
</dbReference>
<dbReference type="GO" id="GO:0097039">
    <property type="term" value="P:protein linear polyubiquitination"/>
    <property type="evidence" value="ECO:0007669"/>
    <property type="project" value="TreeGrafter"/>
</dbReference>
<dbReference type="GO" id="GO:0008270">
    <property type="term" value="F:zinc ion binding"/>
    <property type="evidence" value="ECO:0007669"/>
    <property type="project" value="UniProtKB-KW"/>
</dbReference>
<evidence type="ECO:0000259" key="13">
    <source>
        <dbReference type="PROSITE" id="PS50199"/>
    </source>
</evidence>
<dbReference type="STRING" id="37003.ENSKMAP00000029548"/>
<evidence type="ECO:0000256" key="6">
    <source>
        <dbReference type="ARBA" id="ARBA00022786"/>
    </source>
</evidence>
<dbReference type="InterPro" id="IPR032065">
    <property type="entry name" value="RNF31-UBA"/>
</dbReference>
<evidence type="ECO:0000259" key="10">
    <source>
        <dbReference type="PROSITE" id="PS50030"/>
    </source>
</evidence>
<dbReference type="PROSITE" id="PS50030">
    <property type="entry name" value="UBA"/>
    <property type="match status" value="1"/>
</dbReference>
<dbReference type="SUPFAM" id="SSF90209">
    <property type="entry name" value="Ran binding protein zinc finger-like"/>
    <property type="match status" value="2"/>
</dbReference>
<feature type="domain" description="RING-type" evidence="11">
    <location>
        <begin position="741"/>
        <end position="790"/>
    </location>
</feature>
<dbReference type="Proteomes" id="UP000264800">
    <property type="component" value="Unplaced"/>
</dbReference>
<dbReference type="InterPro" id="IPR044066">
    <property type="entry name" value="TRIAD_supradom"/>
</dbReference>
<feature type="domain" description="B box-type" evidence="12">
    <location>
        <begin position="285"/>
        <end position="331"/>
    </location>
</feature>
<keyword evidence="3" id="KW-0479">Metal-binding</keyword>
<dbReference type="GeneID" id="108234713"/>
<reference evidence="15" key="2">
    <citation type="submission" date="2025-09" db="UniProtKB">
        <authorList>
            <consortium name="Ensembl"/>
        </authorList>
    </citation>
    <scope>IDENTIFICATION</scope>
</reference>
<dbReference type="PROSITE" id="PS00028">
    <property type="entry name" value="ZINC_FINGER_C2H2_1"/>
    <property type="match status" value="1"/>
</dbReference>
<dbReference type="GeneTree" id="ENSGT00530000064112"/>
<dbReference type="OMA" id="LVIMIRE"/>
<dbReference type="Pfam" id="PF22191">
    <property type="entry name" value="IBR_1"/>
    <property type="match status" value="1"/>
</dbReference>
<dbReference type="PROSITE" id="PS01358">
    <property type="entry name" value="ZF_RANBP2_1"/>
    <property type="match status" value="3"/>
</dbReference>
<dbReference type="PROSITE" id="PS50119">
    <property type="entry name" value="ZF_BBOX"/>
    <property type="match status" value="1"/>
</dbReference>
<dbReference type="Pfam" id="PF18091">
    <property type="entry name" value="E3_UbLigase_RBR"/>
    <property type="match status" value="1"/>
</dbReference>
<evidence type="ECO:0000256" key="9">
    <source>
        <dbReference type="SAM" id="MobiDB-lite"/>
    </source>
</evidence>
<evidence type="ECO:0000256" key="2">
    <source>
        <dbReference type="ARBA" id="ARBA00022679"/>
    </source>
</evidence>
<dbReference type="Gene3D" id="6.10.140.1100">
    <property type="match status" value="1"/>
</dbReference>
<dbReference type="Pfam" id="PF25163">
    <property type="entry name" value="UBA_RNF31"/>
    <property type="match status" value="1"/>
</dbReference>
<reference evidence="15" key="1">
    <citation type="submission" date="2025-08" db="UniProtKB">
        <authorList>
            <consortium name="Ensembl"/>
        </authorList>
    </citation>
    <scope>IDENTIFICATION</scope>
</reference>
<evidence type="ECO:0000259" key="12">
    <source>
        <dbReference type="PROSITE" id="PS50119"/>
    </source>
</evidence>
<keyword evidence="4" id="KW-0677">Repeat</keyword>
<dbReference type="RefSeq" id="XP_017269595.1">
    <property type="nucleotide sequence ID" value="XM_017414106.3"/>
</dbReference>
<dbReference type="Pfam" id="PF16678">
    <property type="entry name" value="UBA_HOIP"/>
    <property type="match status" value="1"/>
</dbReference>
<accession>A0A3Q3BHG3</accession>
<keyword evidence="7" id="KW-0862">Zinc</keyword>
<evidence type="ECO:0000256" key="3">
    <source>
        <dbReference type="ARBA" id="ARBA00022723"/>
    </source>
</evidence>
<dbReference type="Ensembl" id="ENSKMAT00000029915.1">
    <property type="protein sequence ID" value="ENSKMAP00000029548.1"/>
    <property type="gene ID" value="ENSKMAG00000021877.1"/>
</dbReference>
<dbReference type="InterPro" id="IPR015940">
    <property type="entry name" value="UBA"/>
</dbReference>
<sequence>MSGGPASAQMDEVRQRAQSLLLSSGLAQDVRADVQTMAAIALPVSEKYVHLAAEAMLRENTTGQALDSLSKLVKALSILEKYGCNLTSPTRPRYWRSVKHNNPVFRATVDAIKGGRRVLHLYGYTNQQIDGLSFPDDVIEPDVGNVAAVTLEVMTLRSEVDMLLKGNHPHPEFFKDIIPFHIQKNGSSDSVANLPADKSQGQKAHIPPPPLSLPAPSTKPSPMPRTHPPKPATISPSVRACNLCGGASSLVCPSCENQHFCDACDDLFHRHPSRADHKRDKIHETKPETCTICGISAVHAQCPTCIQKLCLNCDRLFHSHPDRKGHNRTVVTPAPAKTSSPPQTSWECSHCTTVNEMRAVLCTTCERPRLATSIVPDASMSLPTSPNSEWQCKSCTVLNQGSSILCQVCERPRLATRPPVISKPGSVSDSGGKWTCQFCTFVNTQPSPVCEMCSLSCKDSSGVSLPQPLHQVPPVTKVQPLPKPRVNLELKRQKTMRDDGLKLIHQIREAEKQGISPEEVCAALCMCGGSNPCDWLTSELPHLLDEICAMAASVQLSYRTGSAGTASVADGDGAELEQNAAGGGGGGGAKLSRAEAKLAWLAAGGDTDKAVRRLLRDRQVKMKELHSLGFQDVSQCEEALRQSGGEVKGALSLLQRPLMEPFHQHIWIDQPEPPIDPKHPDKQRTCRRLLALYNLPSWGRCELVLSLLQEPDVTYSLEDVVQAVKESHDKDFIRRLLNNECPCCLSIFPRSKMQSLTSCQCSVCHECFRAHFTIAIRDKHIRDMVCPVCSEPDINDPEQLDSYFSTLDIQLRDCLETEVYDLFHKKLTEHTLMKDPKFLWCYHCIFGFINDGNQLKVTCPSCLKSFCAQCKKPWEPQHQDVSCEQFQLWKRENDPEYQRQGLAGYLRDNGITCPQCNFQYALTKGGCMHFNCSQCRYQFCSGCNNPFHKTVCKMPGCVYNGLHAHHPRDCLFYLRDWDVNQLQQLLQRSNVEYNTDPSNGAQADACGVMEQKDEDGQQVDSPCGLQMQPGQAGLCNKHYKEYLVSLINAHTLDPAVLYNAEELIIACRRYLGDVQKGDAEDDHAYSARLLKKLMEVPLGEKVPRNK</sequence>
<evidence type="ECO:0000313" key="15">
    <source>
        <dbReference type="Ensembl" id="ENSKMAP00000029548.1"/>
    </source>
</evidence>